<dbReference type="VEuPathDB" id="FungiDB:F4678DRAFT_166740"/>
<sequence length="176" mass="18753">MKWTIAILSLGFIASSIAAPTDGLDLFKLKVASDVKDIDGLYLSSNASTIGVYEGDEGSAIRVYKTSSTKAGCSQLHTYPIGIVDHALALVGSNGLMTLTDMVNPAGAKPEDAEWDAFRVSDGKLTNDGEGRWVAFPGAEDSWSLKWTDGSAFMTADYMPVEIVMEAAGEGRYNSE</sequence>
<evidence type="ECO:0000313" key="3">
    <source>
        <dbReference type="Proteomes" id="UP001148614"/>
    </source>
</evidence>
<dbReference type="AlphaFoldDB" id="A0A9W8TKX9"/>
<accession>A0A9W8TKX9</accession>
<keyword evidence="1" id="KW-0732">Signal</keyword>
<feature type="signal peptide" evidence="1">
    <location>
        <begin position="1"/>
        <end position="18"/>
    </location>
</feature>
<keyword evidence="3" id="KW-1185">Reference proteome</keyword>
<gene>
    <name evidence="2" type="ORF">NPX13_g7274</name>
</gene>
<organism evidence="2 3">
    <name type="scientific">Xylaria arbuscula</name>
    <dbReference type="NCBI Taxonomy" id="114810"/>
    <lineage>
        <taxon>Eukaryota</taxon>
        <taxon>Fungi</taxon>
        <taxon>Dikarya</taxon>
        <taxon>Ascomycota</taxon>
        <taxon>Pezizomycotina</taxon>
        <taxon>Sordariomycetes</taxon>
        <taxon>Xylariomycetidae</taxon>
        <taxon>Xylariales</taxon>
        <taxon>Xylariaceae</taxon>
        <taxon>Xylaria</taxon>
    </lineage>
</organism>
<evidence type="ECO:0000256" key="1">
    <source>
        <dbReference type="SAM" id="SignalP"/>
    </source>
</evidence>
<proteinExistence type="predicted"/>
<comment type="caution">
    <text evidence="2">The sequence shown here is derived from an EMBL/GenBank/DDBJ whole genome shotgun (WGS) entry which is preliminary data.</text>
</comment>
<dbReference type="Proteomes" id="UP001148614">
    <property type="component" value="Unassembled WGS sequence"/>
</dbReference>
<name>A0A9W8TKX9_9PEZI</name>
<dbReference type="EMBL" id="JANPWZ010001404">
    <property type="protein sequence ID" value="KAJ3566061.1"/>
    <property type="molecule type" value="Genomic_DNA"/>
</dbReference>
<protein>
    <submittedName>
        <fullName evidence="2">Uncharacterized protein</fullName>
    </submittedName>
</protein>
<reference evidence="2" key="1">
    <citation type="submission" date="2022-07" db="EMBL/GenBank/DDBJ databases">
        <title>Genome Sequence of Xylaria arbuscula.</title>
        <authorList>
            <person name="Buettner E."/>
        </authorList>
    </citation>
    <scope>NUCLEOTIDE SEQUENCE</scope>
    <source>
        <strain evidence="2">VT107</strain>
    </source>
</reference>
<evidence type="ECO:0000313" key="2">
    <source>
        <dbReference type="EMBL" id="KAJ3566061.1"/>
    </source>
</evidence>
<feature type="chain" id="PRO_5040800532" evidence="1">
    <location>
        <begin position="19"/>
        <end position="176"/>
    </location>
</feature>